<organism evidence="2 3">
    <name type="scientific">Candidatus Merdibacter merdavium</name>
    <dbReference type="NCBI Taxonomy" id="2838692"/>
    <lineage>
        <taxon>Bacteria</taxon>
        <taxon>Bacillati</taxon>
        <taxon>Bacillota</taxon>
        <taxon>Erysipelotrichia</taxon>
        <taxon>Erysipelotrichales</taxon>
        <taxon>Erysipelotrichaceae</taxon>
        <taxon>Merdibacter</taxon>
    </lineage>
</organism>
<gene>
    <name evidence="2" type="ORF">H9702_04260</name>
</gene>
<comment type="caution">
    <text evidence="2">The sequence shown here is derived from an EMBL/GenBank/DDBJ whole genome shotgun (WGS) entry which is preliminary data.</text>
</comment>
<evidence type="ECO:0000313" key="3">
    <source>
        <dbReference type="Proteomes" id="UP000823896"/>
    </source>
</evidence>
<accession>A0A9D2NPU3</accession>
<evidence type="ECO:0000313" key="2">
    <source>
        <dbReference type="EMBL" id="HJC36325.1"/>
    </source>
</evidence>
<name>A0A9D2NPU3_9FIRM</name>
<dbReference type="Proteomes" id="UP000823896">
    <property type="component" value="Unassembled WGS sequence"/>
</dbReference>
<reference evidence="2" key="1">
    <citation type="journal article" date="2021" name="PeerJ">
        <title>Extensive microbial diversity within the chicken gut microbiome revealed by metagenomics and culture.</title>
        <authorList>
            <person name="Gilroy R."/>
            <person name="Ravi A."/>
            <person name="Getino M."/>
            <person name="Pursley I."/>
            <person name="Horton D.L."/>
            <person name="Alikhan N.F."/>
            <person name="Baker D."/>
            <person name="Gharbi K."/>
            <person name="Hall N."/>
            <person name="Watson M."/>
            <person name="Adriaenssens E.M."/>
            <person name="Foster-Nyarko E."/>
            <person name="Jarju S."/>
            <person name="Secka A."/>
            <person name="Antonio M."/>
            <person name="Oren A."/>
            <person name="Chaudhuri R.R."/>
            <person name="La Ragione R."/>
            <person name="Hildebrand F."/>
            <person name="Pallen M.J."/>
        </authorList>
    </citation>
    <scope>NUCLEOTIDE SEQUENCE</scope>
    <source>
        <strain evidence="2">CHK187-11901</strain>
    </source>
</reference>
<keyword evidence="1" id="KW-0732">Signal</keyword>
<feature type="chain" id="PRO_5038449941" evidence="1">
    <location>
        <begin position="28"/>
        <end position="138"/>
    </location>
</feature>
<feature type="signal peptide" evidence="1">
    <location>
        <begin position="1"/>
        <end position="27"/>
    </location>
</feature>
<sequence>MKKFLKAGIAGAMACTLLGSAAMPASAKEVPVNTDQEVTKIAEEVTPRFMYTQTRTVTSPEFDTVATIDTVETSSTSSGWKIVGVQDVDLISKRLSVIAWGYTYSYYDNYQGVNLNLTYYYAFSGSIQTGTKTVKVHI</sequence>
<proteinExistence type="predicted"/>
<dbReference type="AlphaFoldDB" id="A0A9D2NPU3"/>
<reference evidence="2" key="2">
    <citation type="submission" date="2021-04" db="EMBL/GenBank/DDBJ databases">
        <authorList>
            <person name="Gilroy R."/>
        </authorList>
    </citation>
    <scope>NUCLEOTIDE SEQUENCE</scope>
    <source>
        <strain evidence="2">CHK187-11901</strain>
    </source>
</reference>
<protein>
    <submittedName>
        <fullName evidence="2">Uncharacterized protein</fullName>
    </submittedName>
</protein>
<evidence type="ECO:0000256" key="1">
    <source>
        <dbReference type="SAM" id="SignalP"/>
    </source>
</evidence>
<dbReference type="EMBL" id="DWWM01000026">
    <property type="protein sequence ID" value="HJC36325.1"/>
    <property type="molecule type" value="Genomic_DNA"/>
</dbReference>